<dbReference type="EMBL" id="JBJQOH010000002">
    <property type="protein sequence ID" value="KAL3696932.1"/>
    <property type="molecule type" value="Genomic_DNA"/>
</dbReference>
<evidence type="ECO:0000256" key="1">
    <source>
        <dbReference type="ARBA" id="ARBA00022723"/>
    </source>
</evidence>
<evidence type="ECO:0000313" key="4">
    <source>
        <dbReference type="EMBL" id="KAL3696932.1"/>
    </source>
</evidence>
<dbReference type="SUPFAM" id="SSF56300">
    <property type="entry name" value="Metallo-dependent phosphatases"/>
    <property type="match status" value="1"/>
</dbReference>
<protein>
    <submittedName>
        <fullName evidence="4">Uncharacterized protein</fullName>
    </submittedName>
</protein>
<evidence type="ECO:0000256" key="3">
    <source>
        <dbReference type="ARBA" id="ARBA00023211"/>
    </source>
</evidence>
<keyword evidence="5" id="KW-1185">Reference proteome</keyword>
<dbReference type="InterPro" id="IPR029052">
    <property type="entry name" value="Metallo-depent_PP-like"/>
</dbReference>
<dbReference type="InterPro" id="IPR006186">
    <property type="entry name" value="Ser/Thr-sp_prot-phosphatase"/>
</dbReference>
<evidence type="ECO:0000313" key="5">
    <source>
        <dbReference type="Proteomes" id="UP001633002"/>
    </source>
</evidence>
<keyword evidence="3" id="KW-0464">Manganese</keyword>
<gene>
    <name evidence="4" type="ORF">R1sor_011008</name>
</gene>
<dbReference type="PRINTS" id="PR00114">
    <property type="entry name" value="STPHPHTASE"/>
</dbReference>
<dbReference type="PANTHER" id="PTHR45619">
    <property type="entry name" value="SERINE/THREONINE-PROTEIN PHOSPHATASE PP2A-RELATED"/>
    <property type="match status" value="1"/>
</dbReference>
<organism evidence="4 5">
    <name type="scientific">Riccia sorocarpa</name>
    <dbReference type="NCBI Taxonomy" id="122646"/>
    <lineage>
        <taxon>Eukaryota</taxon>
        <taxon>Viridiplantae</taxon>
        <taxon>Streptophyta</taxon>
        <taxon>Embryophyta</taxon>
        <taxon>Marchantiophyta</taxon>
        <taxon>Marchantiopsida</taxon>
        <taxon>Marchantiidae</taxon>
        <taxon>Marchantiales</taxon>
        <taxon>Ricciaceae</taxon>
        <taxon>Riccia</taxon>
    </lineage>
</organism>
<keyword evidence="1" id="KW-0479">Metal-binding</keyword>
<reference evidence="4 5" key="1">
    <citation type="submission" date="2024-09" db="EMBL/GenBank/DDBJ databases">
        <title>Chromosome-scale assembly of Riccia sorocarpa.</title>
        <authorList>
            <person name="Paukszto L."/>
        </authorList>
    </citation>
    <scope>NUCLEOTIDE SEQUENCE [LARGE SCALE GENOMIC DNA]</scope>
    <source>
        <strain evidence="4">LP-2024</strain>
        <tissue evidence="4">Aerial parts of the thallus</tissue>
    </source>
</reference>
<evidence type="ECO:0000256" key="2">
    <source>
        <dbReference type="ARBA" id="ARBA00022801"/>
    </source>
</evidence>
<proteinExistence type="predicted"/>
<sequence length="255" mass="29074">MAIVPTVPLRSQGLELFAQSLVYMGVSAFYGPPKPDEEMIKLIHKAVEHGVTLLNTSDSRTLRMCMGHTQMRSLFEFCVYNRFYWERKGITILQLFVVLLFVVLLRQGKEKLNQELVMEMEVILIIEEIIEELLGFGQEGKRAIPSSADVDRQIEQVLECKPLSEIEVKNPCAQVLAILVKEWNVQPVKCPITLCGDSHMQFHDLIELFKIGGKACDTNYRFMGEYVGEPNIHFSESVLSHMLSFLFDVTGCRLT</sequence>
<dbReference type="GO" id="GO:0046872">
    <property type="term" value="F:metal ion binding"/>
    <property type="evidence" value="ECO:0007669"/>
    <property type="project" value="UniProtKB-KW"/>
</dbReference>
<dbReference type="InterPro" id="IPR047129">
    <property type="entry name" value="PPA2-like"/>
</dbReference>
<name>A0ABD3HZN5_9MARC</name>
<dbReference type="GO" id="GO:0016787">
    <property type="term" value="F:hydrolase activity"/>
    <property type="evidence" value="ECO:0007669"/>
    <property type="project" value="UniProtKB-KW"/>
</dbReference>
<dbReference type="AlphaFoldDB" id="A0ABD3HZN5"/>
<keyword evidence="2" id="KW-0378">Hydrolase</keyword>
<accession>A0ABD3HZN5</accession>
<comment type="caution">
    <text evidence="4">The sequence shown here is derived from an EMBL/GenBank/DDBJ whole genome shotgun (WGS) entry which is preliminary data.</text>
</comment>
<dbReference type="Proteomes" id="UP001633002">
    <property type="component" value="Unassembled WGS sequence"/>
</dbReference>
<dbReference type="Gene3D" id="3.60.21.10">
    <property type="match status" value="1"/>
</dbReference>